<evidence type="ECO:0000313" key="2">
    <source>
        <dbReference type="EMBL" id="KCZ79355.1"/>
    </source>
</evidence>
<gene>
    <name evidence="2" type="ORF">H312_03254</name>
</gene>
<keyword evidence="1" id="KW-1133">Transmembrane helix</keyword>
<proteinExistence type="predicted"/>
<feature type="transmembrane region" description="Helical" evidence="1">
    <location>
        <begin position="167"/>
        <end position="184"/>
    </location>
</feature>
<feature type="transmembrane region" description="Helical" evidence="1">
    <location>
        <begin position="190"/>
        <end position="208"/>
    </location>
</feature>
<organism evidence="2 3">
    <name type="scientific">Anncaliia algerae PRA339</name>
    <dbReference type="NCBI Taxonomy" id="1288291"/>
    <lineage>
        <taxon>Eukaryota</taxon>
        <taxon>Fungi</taxon>
        <taxon>Fungi incertae sedis</taxon>
        <taxon>Microsporidia</taxon>
        <taxon>Tubulinosematoidea</taxon>
        <taxon>Tubulinosematidae</taxon>
        <taxon>Anncaliia</taxon>
    </lineage>
</organism>
<feature type="transmembrane region" description="Helical" evidence="1">
    <location>
        <begin position="74"/>
        <end position="92"/>
    </location>
</feature>
<sequence length="257" mass="30368">MESMNSSKQESITAFENDRFLNELANKKTSENSREKRDFEKNDNMKYSNTILHIFTNIPIVTSTFYVFAIEDIIGLEFVLFFIAFFLISCLIRIILSLTGKNDLASFCSIVNTCISISFLFFFRKFFAIYCCKILPNEIYFHLLYFVNILAMPLLDLFSDDIQTHTFCCKILIFLSLLLTLFYIQNSKYITLAIYLICFYTWLYTYIFGRKKSKYLAYMLDYMFFMSVIHFTHIIYYGKNMNIQPSNATVTQSPFIK</sequence>
<reference evidence="2 3" key="2">
    <citation type="submission" date="2014-03" db="EMBL/GenBank/DDBJ databases">
        <title>The Genome Sequence of Anncaliia algerae insect isolate PRA339.</title>
        <authorList>
            <consortium name="The Broad Institute Genome Sequencing Platform"/>
            <consortium name="The Broad Institute Genome Sequencing Center for Infectious Disease"/>
            <person name="Cuomo C."/>
            <person name="Becnel J."/>
            <person name="Sanscrainte N."/>
            <person name="Walker B."/>
            <person name="Young S.K."/>
            <person name="Zeng Q."/>
            <person name="Gargeya S."/>
            <person name="Fitzgerald M."/>
            <person name="Haas B."/>
            <person name="Abouelleil A."/>
            <person name="Alvarado L."/>
            <person name="Arachchi H.M."/>
            <person name="Berlin A.M."/>
            <person name="Chapman S.B."/>
            <person name="Dewar J."/>
            <person name="Goldberg J."/>
            <person name="Griggs A."/>
            <person name="Gujja S."/>
            <person name="Hansen M."/>
            <person name="Howarth C."/>
            <person name="Imamovic A."/>
            <person name="Larimer J."/>
            <person name="McCowan C."/>
            <person name="Murphy C."/>
            <person name="Neiman D."/>
            <person name="Pearson M."/>
            <person name="Priest M."/>
            <person name="Roberts A."/>
            <person name="Saif S."/>
            <person name="Shea T."/>
            <person name="Sisk P."/>
            <person name="Sykes S."/>
            <person name="Wortman J."/>
            <person name="Nusbaum C."/>
            <person name="Birren B."/>
        </authorList>
    </citation>
    <scope>NUCLEOTIDE SEQUENCE [LARGE SCALE GENOMIC DNA]</scope>
    <source>
        <strain evidence="2 3">PRA339</strain>
    </source>
</reference>
<evidence type="ECO:0000256" key="1">
    <source>
        <dbReference type="SAM" id="Phobius"/>
    </source>
</evidence>
<keyword evidence="3" id="KW-1185">Reference proteome</keyword>
<feature type="transmembrane region" description="Helical" evidence="1">
    <location>
        <begin position="215"/>
        <end position="236"/>
    </location>
</feature>
<dbReference type="Proteomes" id="UP000030655">
    <property type="component" value="Unassembled WGS sequence"/>
</dbReference>
<dbReference type="VEuPathDB" id="MicrosporidiaDB:H312_03254"/>
<protein>
    <submittedName>
        <fullName evidence="2">Uncharacterized protein</fullName>
    </submittedName>
</protein>
<keyword evidence="1" id="KW-0812">Transmembrane</keyword>
<feature type="transmembrane region" description="Helical" evidence="1">
    <location>
        <begin position="139"/>
        <end position="155"/>
    </location>
</feature>
<accession>A0A059EWQ9</accession>
<dbReference type="AlphaFoldDB" id="A0A059EWQ9"/>
<reference evidence="3" key="1">
    <citation type="submission" date="2013-02" db="EMBL/GenBank/DDBJ databases">
        <authorList>
            <consortium name="The Broad Institute Genome Sequencing Platform"/>
            <person name="Cuomo C."/>
            <person name="Becnel J."/>
            <person name="Sanscrainte N."/>
            <person name="Walker B."/>
            <person name="Young S.K."/>
            <person name="Zeng Q."/>
            <person name="Gargeya S."/>
            <person name="Fitzgerald M."/>
            <person name="Haas B."/>
            <person name="Abouelleil A."/>
            <person name="Alvarado L."/>
            <person name="Arachchi H.M."/>
            <person name="Berlin A.M."/>
            <person name="Chapman S.B."/>
            <person name="Dewar J."/>
            <person name="Goldberg J."/>
            <person name="Griggs A."/>
            <person name="Gujja S."/>
            <person name="Hansen M."/>
            <person name="Howarth C."/>
            <person name="Imamovic A."/>
            <person name="Larimer J."/>
            <person name="McCowan C."/>
            <person name="Murphy C."/>
            <person name="Neiman D."/>
            <person name="Pearson M."/>
            <person name="Priest M."/>
            <person name="Roberts A."/>
            <person name="Saif S."/>
            <person name="Shea T."/>
            <person name="Sisk P."/>
            <person name="Sykes S."/>
            <person name="Wortman J."/>
            <person name="Nusbaum C."/>
            <person name="Birren B."/>
        </authorList>
    </citation>
    <scope>NUCLEOTIDE SEQUENCE [LARGE SCALE GENOMIC DNA]</scope>
    <source>
        <strain evidence="3">PRA339</strain>
    </source>
</reference>
<feature type="transmembrane region" description="Helical" evidence="1">
    <location>
        <begin position="50"/>
        <end position="68"/>
    </location>
</feature>
<evidence type="ECO:0000313" key="3">
    <source>
        <dbReference type="Proteomes" id="UP000030655"/>
    </source>
</evidence>
<feature type="transmembrane region" description="Helical" evidence="1">
    <location>
        <begin position="104"/>
        <end position="127"/>
    </location>
</feature>
<name>A0A059EWQ9_9MICR</name>
<keyword evidence="1" id="KW-0472">Membrane</keyword>
<dbReference type="EMBL" id="KK365291">
    <property type="protein sequence ID" value="KCZ79355.1"/>
    <property type="molecule type" value="Genomic_DNA"/>
</dbReference>
<dbReference type="HOGENOM" id="CLU_990371_0_0_1"/>